<dbReference type="EMBL" id="CP000838">
    <property type="protein sequence ID" value="ABW31579.1"/>
    <property type="molecule type" value="Genomic_DNA"/>
</dbReference>
<keyword evidence="1" id="KW-0614">Plasmid</keyword>
<evidence type="ECO:0000313" key="1">
    <source>
        <dbReference type="EMBL" id="ABW31579.1"/>
    </source>
</evidence>
<name>A8ZK79_ACAM1</name>
<keyword evidence="2" id="KW-1185">Reference proteome</keyword>
<proteinExistence type="predicted"/>
<evidence type="ECO:0000313" key="2">
    <source>
        <dbReference type="Proteomes" id="UP000000268"/>
    </source>
</evidence>
<protein>
    <submittedName>
        <fullName evidence="1">Uncharacterized protein</fullName>
    </submittedName>
</protein>
<dbReference type="AlphaFoldDB" id="A8ZK79"/>
<organism evidence="1 2">
    <name type="scientific">Acaryochloris marina (strain MBIC 11017)</name>
    <dbReference type="NCBI Taxonomy" id="329726"/>
    <lineage>
        <taxon>Bacteria</taxon>
        <taxon>Bacillati</taxon>
        <taxon>Cyanobacteriota</taxon>
        <taxon>Cyanophyceae</taxon>
        <taxon>Acaryochloridales</taxon>
        <taxon>Acaryochloridaceae</taxon>
        <taxon>Acaryochloris</taxon>
    </lineage>
</organism>
<accession>A8ZK79</accession>
<sequence>MCREFFSSLRSITKAEHYDLEYLILPLLFECITEFLRIRISVVEKIQGDSLLVPALARG</sequence>
<dbReference type="Proteomes" id="UP000000268">
    <property type="component" value="Plasmid pREB1"/>
</dbReference>
<reference evidence="1 2" key="1">
    <citation type="journal article" date="2008" name="Proc. Natl. Acad. Sci. U.S.A.">
        <title>Niche adaptation and genome expansion in the chlorophyll d-producing cyanobacterium Acaryochloris marina.</title>
        <authorList>
            <person name="Swingley W.D."/>
            <person name="Chen M."/>
            <person name="Cheung P.C."/>
            <person name="Conrad A.L."/>
            <person name="Dejesa L.C."/>
            <person name="Hao J."/>
            <person name="Honchak B.M."/>
            <person name="Karbach L.E."/>
            <person name="Kurdoglu A."/>
            <person name="Lahiri S."/>
            <person name="Mastrian S.D."/>
            <person name="Miyashita H."/>
            <person name="Page L."/>
            <person name="Ramakrishna P."/>
            <person name="Satoh S."/>
            <person name="Sattley W.M."/>
            <person name="Shimada Y."/>
            <person name="Taylor H.L."/>
            <person name="Tomo T."/>
            <person name="Tsuchiya T."/>
            <person name="Wang Z.T."/>
            <person name="Raymond J."/>
            <person name="Mimuro M."/>
            <person name="Blankenship R.E."/>
            <person name="Touchman J.W."/>
        </authorList>
    </citation>
    <scope>NUCLEOTIDE SEQUENCE [LARGE SCALE GENOMIC DNA]</scope>
    <source>
        <strain evidence="2">MBIC 11017</strain>
        <plasmid evidence="2">Plasmid pREB1</plasmid>
    </source>
</reference>
<geneLocation type="plasmid" evidence="1 2">
    <name>pREB1</name>
</geneLocation>
<dbReference type="HOGENOM" id="CLU_2949528_0_0_3"/>
<gene>
    <name evidence="1" type="ordered locus">AM1_A0070</name>
</gene>
<dbReference type="KEGG" id="amr:AM1_A0070"/>